<organism evidence="2 3">
    <name type="scientific">Neorhizobium galegae bv. officinalis bv. officinalis str. HAMBI 1141</name>
    <dbReference type="NCBI Taxonomy" id="1028801"/>
    <lineage>
        <taxon>Bacteria</taxon>
        <taxon>Pseudomonadati</taxon>
        <taxon>Pseudomonadota</taxon>
        <taxon>Alphaproteobacteria</taxon>
        <taxon>Hyphomicrobiales</taxon>
        <taxon>Rhizobiaceae</taxon>
        <taxon>Rhizobium/Agrobacterium group</taxon>
        <taxon>Neorhizobium</taxon>
    </lineage>
</organism>
<proteinExistence type="predicted"/>
<gene>
    <name evidence="2" type="ORF">RG1141_CH25000</name>
</gene>
<dbReference type="Proteomes" id="UP000028186">
    <property type="component" value="Chromosome I"/>
</dbReference>
<dbReference type="AlphaFoldDB" id="A0A068T8I2"/>
<feature type="compositionally biased region" description="Basic residues" evidence="1">
    <location>
        <begin position="173"/>
        <end position="191"/>
    </location>
</feature>
<feature type="region of interest" description="Disordered" evidence="1">
    <location>
        <begin position="147"/>
        <end position="191"/>
    </location>
</feature>
<evidence type="ECO:0000256" key="1">
    <source>
        <dbReference type="SAM" id="MobiDB-lite"/>
    </source>
</evidence>
<protein>
    <submittedName>
        <fullName evidence="2">Uncharacterized protein</fullName>
    </submittedName>
</protein>
<dbReference type="HOGENOM" id="CLU_1420132_0_0_5"/>
<reference evidence="3" key="1">
    <citation type="journal article" date="2014" name="BMC Genomics">
        <title>Genome sequencing of two Neorhizobium galegae strains reveals a noeT gene responsible for the unusual acetylation of the nodulation factors.</title>
        <authorList>
            <person name="Osterman J."/>
            <person name="Marsh J."/>
            <person name="Laine P.K."/>
            <person name="Zeng Z."/>
            <person name="Alatalo E."/>
            <person name="Sullivan J.T."/>
            <person name="Young J.P."/>
            <person name="Thomas-Oates J."/>
            <person name="Paulin L."/>
            <person name="Lindstrom K."/>
        </authorList>
    </citation>
    <scope>NUCLEOTIDE SEQUENCE [LARGE SCALE GENOMIC DNA]</scope>
    <source>
        <strain evidence="3">HAMBI 1141</strain>
    </source>
</reference>
<evidence type="ECO:0000313" key="2">
    <source>
        <dbReference type="EMBL" id="CDN54837.1"/>
    </source>
</evidence>
<dbReference type="EMBL" id="HG938355">
    <property type="protein sequence ID" value="CDN54837.1"/>
    <property type="molecule type" value="Genomic_DNA"/>
</dbReference>
<dbReference type="KEGG" id="ngl:RG1141_CH25000"/>
<sequence>MNSGSAFAWPSAFFRGFRPLQVIISPRCVASFAPILSGQACHLHGSTEPDMAVRGRLDRNGRLATSTPWLSPLPPSPHVTVLMKAPAPACPRTSRETLRRRKRADCRRGLGGRGRYWVRPFSLPMGGEKKNSILADELSARFYAREADRPRETQITAPKAWLPAPRSAPSALRFRRGRGLPFRGRPRIPRA</sequence>
<name>A0A068T8I2_NEOGA</name>
<evidence type="ECO:0000313" key="3">
    <source>
        <dbReference type="Proteomes" id="UP000028186"/>
    </source>
</evidence>
<accession>A0A068T8I2</accession>